<dbReference type="Gramene" id="mRNA:HanXRQr2_Chr15g0687641">
    <property type="protein sequence ID" value="CDS:HanXRQr2_Chr15g0687641.1"/>
    <property type="gene ID" value="HanXRQr2_Chr15g0687641"/>
</dbReference>
<dbReference type="Proteomes" id="UP000215914">
    <property type="component" value="Unassembled WGS sequence"/>
</dbReference>
<sequence>MSPCPLDTSQVFPSFLGIVISTTVLITTNTTCCPSLVNLIWHSLELTRP</sequence>
<reference evidence="2" key="1">
    <citation type="journal article" date="2017" name="Nature">
        <title>The sunflower genome provides insights into oil metabolism, flowering and Asterid evolution.</title>
        <authorList>
            <person name="Badouin H."/>
            <person name="Gouzy J."/>
            <person name="Grassa C.J."/>
            <person name="Murat F."/>
            <person name="Staton S.E."/>
            <person name="Cottret L."/>
            <person name="Lelandais-Briere C."/>
            <person name="Owens G.L."/>
            <person name="Carrere S."/>
            <person name="Mayjonade B."/>
            <person name="Legrand L."/>
            <person name="Gill N."/>
            <person name="Kane N.C."/>
            <person name="Bowers J.E."/>
            <person name="Hubner S."/>
            <person name="Bellec A."/>
            <person name="Berard A."/>
            <person name="Berges H."/>
            <person name="Blanchet N."/>
            <person name="Boniface M.C."/>
            <person name="Brunel D."/>
            <person name="Catrice O."/>
            <person name="Chaidir N."/>
            <person name="Claudel C."/>
            <person name="Donnadieu C."/>
            <person name="Faraut T."/>
            <person name="Fievet G."/>
            <person name="Helmstetter N."/>
            <person name="King M."/>
            <person name="Knapp S.J."/>
            <person name="Lai Z."/>
            <person name="Le Paslier M.C."/>
            <person name="Lippi Y."/>
            <person name="Lorenzon L."/>
            <person name="Mandel J.R."/>
            <person name="Marage G."/>
            <person name="Marchand G."/>
            <person name="Marquand E."/>
            <person name="Bret-Mestries E."/>
            <person name="Morien E."/>
            <person name="Nambeesan S."/>
            <person name="Nguyen T."/>
            <person name="Pegot-Espagnet P."/>
            <person name="Pouilly N."/>
            <person name="Raftis F."/>
            <person name="Sallet E."/>
            <person name="Schiex T."/>
            <person name="Thomas J."/>
            <person name="Vandecasteele C."/>
            <person name="Vares D."/>
            <person name="Vear F."/>
            <person name="Vautrin S."/>
            <person name="Crespi M."/>
            <person name="Mangin B."/>
            <person name="Burke J.M."/>
            <person name="Salse J."/>
            <person name="Munos S."/>
            <person name="Vincourt P."/>
            <person name="Rieseberg L.H."/>
            <person name="Langlade N.B."/>
        </authorList>
    </citation>
    <scope>NUCLEOTIDE SEQUENCE</scope>
    <source>
        <tissue evidence="2">Leaves</tissue>
    </source>
</reference>
<accession>A0A9K3E182</accession>
<feature type="transmembrane region" description="Helical" evidence="1">
    <location>
        <begin position="15"/>
        <end position="41"/>
    </location>
</feature>
<protein>
    <submittedName>
        <fullName evidence="2">Uncharacterized protein</fullName>
    </submittedName>
</protein>
<evidence type="ECO:0000313" key="2">
    <source>
        <dbReference type="EMBL" id="KAF5764063.1"/>
    </source>
</evidence>
<evidence type="ECO:0000313" key="3">
    <source>
        <dbReference type="Proteomes" id="UP000215914"/>
    </source>
</evidence>
<name>A0A9K3E182_HELAN</name>
<organism evidence="2 3">
    <name type="scientific">Helianthus annuus</name>
    <name type="common">Common sunflower</name>
    <dbReference type="NCBI Taxonomy" id="4232"/>
    <lineage>
        <taxon>Eukaryota</taxon>
        <taxon>Viridiplantae</taxon>
        <taxon>Streptophyta</taxon>
        <taxon>Embryophyta</taxon>
        <taxon>Tracheophyta</taxon>
        <taxon>Spermatophyta</taxon>
        <taxon>Magnoliopsida</taxon>
        <taxon>eudicotyledons</taxon>
        <taxon>Gunneridae</taxon>
        <taxon>Pentapetalae</taxon>
        <taxon>asterids</taxon>
        <taxon>campanulids</taxon>
        <taxon>Asterales</taxon>
        <taxon>Asteraceae</taxon>
        <taxon>Asteroideae</taxon>
        <taxon>Heliantheae alliance</taxon>
        <taxon>Heliantheae</taxon>
        <taxon>Helianthus</taxon>
    </lineage>
</organism>
<keyword evidence="1" id="KW-1133">Transmembrane helix</keyword>
<dbReference type="EMBL" id="MNCJ02000330">
    <property type="protein sequence ID" value="KAF5764063.1"/>
    <property type="molecule type" value="Genomic_DNA"/>
</dbReference>
<comment type="caution">
    <text evidence="2">The sequence shown here is derived from an EMBL/GenBank/DDBJ whole genome shotgun (WGS) entry which is preliminary data.</text>
</comment>
<reference evidence="2" key="2">
    <citation type="submission" date="2020-06" db="EMBL/GenBank/DDBJ databases">
        <title>Helianthus annuus Genome sequencing and assembly Release 2.</title>
        <authorList>
            <person name="Gouzy J."/>
            <person name="Langlade N."/>
            <person name="Munos S."/>
        </authorList>
    </citation>
    <scope>NUCLEOTIDE SEQUENCE</scope>
    <source>
        <tissue evidence="2">Leaves</tissue>
    </source>
</reference>
<proteinExistence type="predicted"/>
<dbReference type="AlphaFoldDB" id="A0A9K3E182"/>
<keyword evidence="3" id="KW-1185">Reference proteome</keyword>
<keyword evidence="1" id="KW-0472">Membrane</keyword>
<evidence type="ECO:0000256" key="1">
    <source>
        <dbReference type="SAM" id="Phobius"/>
    </source>
</evidence>
<gene>
    <name evidence="2" type="ORF">HanXRQr2_Chr15g0687641</name>
</gene>
<keyword evidence="1" id="KW-0812">Transmembrane</keyword>